<evidence type="ECO:0000313" key="3">
    <source>
        <dbReference type="Proteomes" id="UP001595457"/>
    </source>
</evidence>
<dbReference type="EMBL" id="JBHRSJ010000034">
    <property type="protein sequence ID" value="MFC2974214.1"/>
    <property type="molecule type" value="Genomic_DNA"/>
</dbReference>
<dbReference type="RefSeq" id="WP_377816244.1">
    <property type="nucleotide sequence ID" value="NZ_JBHRSJ010000034.1"/>
</dbReference>
<organism evidence="2 3">
    <name type="scientific">Azotobacter bryophylli</name>
    <dbReference type="NCBI Taxonomy" id="1986537"/>
    <lineage>
        <taxon>Bacteria</taxon>
        <taxon>Pseudomonadati</taxon>
        <taxon>Pseudomonadota</taxon>
        <taxon>Gammaproteobacteria</taxon>
        <taxon>Pseudomonadales</taxon>
        <taxon>Pseudomonadaceae</taxon>
        <taxon>Azotobacter</taxon>
    </lineage>
</organism>
<dbReference type="Pfam" id="PF19837">
    <property type="entry name" value="DUF6316"/>
    <property type="match status" value="1"/>
</dbReference>
<dbReference type="Proteomes" id="UP001595457">
    <property type="component" value="Unassembled WGS sequence"/>
</dbReference>
<evidence type="ECO:0000313" key="2">
    <source>
        <dbReference type="EMBL" id="MFC2974214.1"/>
    </source>
</evidence>
<gene>
    <name evidence="2" type="ORF">ACFOJE_18630</name>
</gene>
<dbReference type="InterPro" id="IPR045630">
    <property type="entry name" value="DUF6316"/>
</dbReference>
<protein>
    <submittedName>
        <fullName evidence="2">DUF6316 family protein</fullName>
    </submittedName>
</protein>
<sequence>MQGKRATDLAPITHFRSDRISLINGRYYFDTREGQLHGPFATREEALRAIDRYIQACQLREAMAVRQTQQKRGKADGITG</sequence>
<reference evidence="3" key="1">
    <citation type="journal article" date="2019" name="Int. J. Syst. Evol. Microbiol.">
        <title>The Global Catalogue of Microorganisms (GCM) 10K type strain sequencing project: providing services to taxonomists for standard genome sequencing and annotation.</title>
        <authorList>
            <consortium name="The Broad Institute Genomics Platform"/>
            <consortium name="The Broad Institute Genome Sequencing Center for Infectious Disease"/>
            <person name="Wu L."/>
            <person name="Ma J."/>
        </authorList>
    </citation>
    <scope>NUCLEOTIDE SEQUENCE [LARGE SCALE GENOMIC DNA]</scope>
    <source>
        <strain evidence="3">KCTC 62195</strain>
    </source>
</reference>
<evidence type="ECO:0000259" key="1">
    <source>
        <dbReference type="Pfam" id="PF19837"/>
    </source>
</evidence>
<feature type="domain" description="DUF6316" evidence="1">
    <location>
        <begin position="5"/>
        <end position="58"/>
    </location>
</feature>
<name>A0ABV7AXR3_9GAMM</name>
<accession>A0ABV7AXR3</accession>
<comment type="caution">
    <text evidence="2">The sequence shown here is derived from an EMBL/GenBank/DDBJ whole genome shotgun (WGS) entry which is preliminary data.</text>
</comment>
<proteinExistence type="predicted"/>
<keyword evidence="3" id="KW-1185">Reference proteome</keyword>